<dbReference type="Proteomes" id="UP000517753">
    <property type="component" value="Unassembled WGS sequence"/>
</dbReference>
<protein>
    <submittedName>
        <fullName evidence="1">Uncharacterized protein</fullName>
    </submittedName>
</protein>
<gene>
    <name evidence="1" type="ORF">HD841_000983</name>
</gene>
<reference evidence="1 2" key="1">
    <citation type="submission" date="2020-08" db="EMBL/GenBank/DDBJ databases">
        <title>The Agave Microbiome: Exploring the role of microbial communities in plant adaptations to desert environments.</title>
        <authorList>
            <person name="Partida-Martinez L.P."/>
        </authorList>
    </citation>
    <scope>NUCLEOTIDE SEQUENCE [LARGE SCALE GENOMIC DNA]</scope>
    <source>
        <strain evidence="1 2">AS2.3</strain>
    </source>
</reference>
<evidence type="ECO:0000313" key="2">
    <source>
        <dbReference type="Proteomes" id="UP000517753"/>
    </source>
</evidence>
<sequence length="226" mass="25333">MADEVDHDRRDIIFKEAGRRAREENLTITRMVEAMRLASFRDYLASVVDLMPTILPSVAESVGLTLPETFQRLRPSAAWPACTGRSVAAPVRKRLPSFAIMGRRWSATLSSNDIHAESPRIGAALLPEAAPTDRIEIVPMGRWLEIVYRKDAFELTTREGAAQLRLEGRLPEVIQSTCVGRRLDEVVDLALLRDQGLVIESVRVLSPYTLLQMRVQGSAVAFPWRN</sequence>
<keyword evidence="2" id="KW-1185">Reference proteome</keyword>
<proteinExistence type="predicted"/>
<name>A0A7Y9FL01_9SPHN</name>
<dbReference type="RefSeq" id="WP_179507699.1">
    <property type="nucleotide sequence ID" value="NZ_JACCBY010000001.1"/>
</dbReference>
<comment type="caution">
    <text evidence="1">The sequence shown here is derived from an EMBL/GenBank/DDBJ whole genome shotgun (WGS) entry which is preliminary data.</text>
</comment>
<evidence type="ECO:0000313" key="1">
    <source>
        <dbReference type="EMBL" id="NYD89214.1"/>
    </source>
</evidence>
<organism evidence="1 2">
    <name type="scientific">Sphingomonas melonis</name>
    <dbReference type="NCBI Taxonomy" id="152682"/>
    <lineage>
        <taxon>Bacteria</taxon>
        <taxon>Pseudomonadati</taxon>
        <taxon>Pseudomonadota</taxon>
        <taxon>Alphaproteobacteria</taxon>
        <taxon>Sphingomonadales</taxon>
        <taxon>Sphingomonadaceae</taxon>
        <taxon>Sphingomonas</taxon>
    </lineage>
</organism>
<dbReference type="EMBL" id="JACCBY010000001">
    <property type="protein sequence ID" value="NYD89214.1"/>
    <property type="molecule type" value="Genomic_DNA"/>
</dbReference>
<dbReference type="AlphaFoldDB" id="A0A7Y9FL01"/>
<accession>A0A7Y9FL01</accession>